<dbReference type="EMBL" id="SNRW01016484">
    <property type="protein sequence ID" value="KAA6369323.1"/>
    <property type="molecule type" value="Genomic_DNA"/>
</dbReference>
<evidence type="ECO:0000313" key="2">
    <source>
        <dbReference type="Proteomes" id="UP000324800"/>
    </source>
</evidence>
<dbReference type="AlphaFoldDB" id="A0A5J4UGG7"/>
<feature type="non-terminal residue" evidence="1">
    <location>
        <position position="28"/>
    </location>
</feature>
<name>A0A5J4UGG7_9EUKA</name>
<comment type="caution">
    <text evidence="1">The sequence shown here is derived from an EMBL/GenBank/DDBJ whole genome shotgun (WGS) entry which is preliminary data.</text>
</comment>
<reference evidence="1 2" key="1">
    <citation type="submission" date="2019-03" db="EMBL/GenBank/DDBJ databases">
        <title>Single cell metagenomics reveals metabolic interactions within the superorganism composed of flagellate Streblomastix strix and complex community of Bacteroidetes bacteria on its surface.</title>
        <authorList>
            <person name="Treitli S.C."/>
            <person name="Kolisko M."/>
            <person name="Husnik F."/>
            <person name="Keeling P."/>
            <person name="Hampl V."/>
        </authorList>
    </citation>
    <scope>NUCLEOTIDE SEQUENCE [LARGE SCALE GENOMIC DNA]</scope>
    <source>
        <strain evidence="1">ST1C</strain>
    </source>
</reference>
<proteinExistence type="predicted"/>
<accession>A0A5J4UGG7</accession>
<evidence type="ECO:0000313" key="1">
    <source>
        <dbReference type="EMBL" id="KAA6369323.1"/>
    </source>
</evidence>
<gene>
    <name evidence="1" type="ORF">EZS28_035148</name>
</gene>
<organism evidence="1 2">
    <name type="scientific">Streblomastix strix</name>
    <dbReference type="NCBI Taxonomy" id="222440"/>
    <lineage>
        <taxon>Eukaryota</taxon>
        <taxon>Metamonada</taxon>
        <taxon>Preaxostyla</taxon>
        <taxon>Oxymonadida</taxon>
        <taxon>Streblomastigidae</taxon>
        <taxon>Streblomastix</taxon>
    </lineage>
</organism>
<sequence length="28" mass="2912">MAFLCAGAIGIHINSSQCIECIECIGSQ</sequence>
<dbReference type="Proteomes" id="UP000324800">
    <property type="component" value="Unassembled WGS sequence"/>
</dbReference>
<protein>
    <submittedName>
        <fullName evidence="1">Uncharacterized protein</fullName>
    </submittedName>
</protein>